<keyword evidence="7" id="KW-0067">ATP-binding</keyword>
<dbReference type="Proteomes" id="UP001374579">
    <property type="component" value="Unassembled WGS sequence"/>
</dbReference>
<proteinExistence type="predicted"/>
<keyword evidence="4" id="KW-0808">Transferase</keyword>
<keyword evidence="3" id="KW-0723">Serine/threonine-protein kinase</keyword>
<evidence type="ECO:0000256" key="6">
    <source>
        <dbReference type="ARBA" id="ARBA00022777"/>
    </source>
</evidence>
<dbReference type="AlphaFoldDB" id="A0AAN9B4L7"/>
<keyword evidence="6" id="KW-0418">Kinase</keyword>
<evidence type="ECO:0000259" key="11">
    <source>
        <dbReference type="PROSITE" id="PS50011"/>
    </source>
</evidence>
<evidence type="ECO:0000313" key="13">
    <source>
        <dbReference type="Proteomes" id="UP001374579"/>
    </source>
</evidence>
<evidence type="ECO:0000256" key="5">
    <source>
        <dbReference type="ARBA" id="ARBA00022741"/>
    </source>
</evidence>
<dbReference type="Gene3D" id="3.30.200.20">
    <property type="entry name" value="Phosphorylase Kinase, domain 1"/>
    <property type="match status" value="1"/>
</dbReference>
<dbReference type="PANTHER" id="PTHR24356">
    <property type="entry name" value="SERINE/THREONINE-PROTEIN KINASE"/>
    <property type="match status" value="1"/>
</dbReference>
<dbReference type="GO" id="GO:0005524">
    <property type="term" value="F:ATP binding"/>
    <property type="evidence" value="ECO:0007669"/>
    <property type="project" value="UniProtKB-KW"/>
</dbReference>
<reference evidence="12 13" key="1">
    <citation type="submission" date="2024-02" db="EMBL/GenBank/DDBJ databases">
        <title>Chromosome-scale genome assembly of the rough periwinkle Littorina saxatilis.</title>
        <authorList>
            <person name="De Jode A."/>
            <person name="Faria R."/>
            <person name="Formenti G."/>
            <person name="Sims Y."/>
            <person name="Smith T.P."/>
            <person name="Tracey A."/>
            <person name="Wood J.M.D."/>
            <person name="Zagrodzka Z.B."/>
            <person name="Johannesson K."/>
            <person name="Butlin R.K."/>
            <person name="Leder E.H."/>
        </authorList>
    </citation>
    <scope>NUCLEOTIDE SEQUENCE [LARGE SCALE GENOMIC DNA]</scope>
    <source>
        <strain evidence="12">Snail1</strain>
        <tissue evidence="12">Muscle</tissue>
    </source>
</reference>
<protein>
    <recommendedName>
        <fullName evidence="2">Serine/threonine-protein kinase greatwall</fullName>
        <ecNumber evidence="1">2.7.11.1</ecNumber>
    </recommendedName>
    <alternativeName>
        <fullName evidence="8">Microtubule-associated serine/threonine-protein kinase-like</fullName>
    </alternativeName>
</protein>
<dbReference type="InterPro" id="IPR050236">
    <property type="entry name" value="Ser_Thr_kinase_AGC"/>
</dbReference>
<comment type="catalytic activity">
    <reaction evidence="10">
        <text>L-seryl-[protein] + ATP = O-phospho-L-seryl-[protein] + ADP + H(+)</text>
        <dbReference type="Rhea" id="RHEA:17989"/>
        <dbReference type="Rhea" id="RHEA-COMP:9863"/>
        <dbReference type="Rhea" id="RHEA-COMP:11604"/>
        <dbReference type="ChEBI" id="CHEBI:15378"/>
        <dbReference type="ChEBI" id="CHEBI:29999"/>
        <dbReference type="ChEBI" id="CHEBI:30616"/>
        <dbReference type="ChEBI" id="CHEBI:83421"/>
        <dbReference type="ChEBI" id="CHEBI:456216"/>
        <dbReference type="EC" id="2.7.11.1"/>
    </reaction>
</comment>
<dbReference type="PANTHER" id="PTHR24356:SF1">
    <property type="entry name" value="SERINE_THREONINE-PROTEIN KINASE GREATWALL"/>
    <property type="match status" value="1"/>
</dbReference>
<sequence>MAFSCCFNKVHGHSIVVQVSVPSRRRLTQVRTMGESDPILSSVFRPLMLRKKHCFKRTATMEDTFCFDKPVGKSGFSEVWLAHYRRFPKEDTLAIRLMRKKDCSLQFILMEVTVLKSVTGSPFVVQMHSCFETPTHYAIVMKFATRGTLHERVKMVRCFSELVAR</sequence>
<evidence type="ECO:0000256" key="3">
    <source>
        <dbReference type="ARBA" id="ARBA00022527"/>
    </source>
</evidence>
<keyword evidence="13" id="KW-1185">Reference proteome</keyword>
<feature type="domain" description="Protein kinase" evidence="11">
    <location>
        <begin position="65"/>
        <end position="165"/>
    </location>
</feature>
<name>A0AAN9B4L7_9CAEN</name>
<dbReference type="EMBL" id="JBAMIC010000012">
    <property type="protein sequence ID" value="KAK7099225.1"/>
    <property type="molecule type" value="Genomic_DNA"/>
</dbReference>
<evidence type="ECO:0000313" key="12">
    <source>
        <dbReference type="EMBL" id="KAK7099225.1"/>
    </source>
</evidence>
<evidence type="ECO:0000256" key="4">
    <source>
        <dbReference type="ARBA" id="ARBA00022679"/>
    </source>
</evidence>
<evidence type="ECO:0000256" key="7">
    <source>
        <dbReference type="ARBA" id="ARBA00022840"/>
    </source>
</evidence>
<organism evidence="12 13">
    <name type="scientific">Littorina saxatilis</name>
    <dbReference type="NCBI Taxonomy" id="31220"/>
    <lineage>
        <taxon>Eukaryota</taxon>
        <taxon>Metazoa</taxon>
        <taxon>Spiralia</taxon>
        <taxon>Lophotrochozoa</taxon>
        <taxon>Mollusca</taxon>
        <taxon>Gastropoda</taxon>
        <taxon>Caenogastropoda</taxon>
        <taxon>Littorinimorpha</taxon>
        <taxon>Littorinoidea</taxon>
        <taxon>Littorinidae</taxon>
        <taxon>Littorina</taxon>
    </lineage>
</organism>
<dbReference type="InterPro" id="IPR011009">
    <property type="entry name" value="Kinase-like_dom_sf"/>
</dbReference>
<dbReference type="Pfam" id="PF07714">
    <property type="entry name" value="PK_Tyr_Ser-Thr"/>
    <property type="match status" value="1"/>
</dbReference>
<dbReference type="SUPFAM" id="SSF56112">
    <property type="entry name" value="Protein kinase-like (PK-like)"/>
    <property type="match status" value="1"/>
</dbReference>
<accession>A0AAN9B4L7</accession>
<comment type="caution">
    <text evidence="12">The sequence shown here is derived from an EMBL/GenBank/DDBJ whole genome shotgun (WGS) entry which is preliminary data.</text>
</comment>
<gene>
    <name evidence="12" type="ORF">V1264_003403</name>
</gene>
<dbReference type="EC" id="2.7.11.1" evidence="1"/>
<evidence type="ECO:0000256" key="8">
    <source>
        <dbReference type="ARBA" id="ARBA00033099"/>
    </source>
</evidence>
<dbReference type="PROSITE" id="PS50011">
    <property type="entry name" value="PROTEIN_KINASE_DOM"/>
    <property type="match status" value="1"/>
</dbReference>
<dbReference type="GO" id="GO:0004674">
    <property type="term" value="F:protein serine/threonine kinase activity"/>
    <property type="evidence" value="ECO:0007669"/>
    <property type="project" value="UniProtKB-KW"/>
</dbReference>
<dbReference type="InterPro" id="IPR001245">
    <property type="entry name" value="Ser-Thr/Tyr_kinase_cat_dom"/>
</dbReference>
<comment type="catalytic activity">
    <reaction evidence="9">
        <text>L-threonyl-[protein] + ATP = O-phospho-L-threonyl-[protein] + ADP + H(+)</text>
        <dbReference type="Rhea" id="RHEA:46608"/>
        <dbReference type="Rhea" id="RHEA-COMP:11060"/>
        <dbReference type="Rhea" id="RHEA-COMP:11605"/>
        <dbReference type="ChEBI" id="CHEBI:15378"/>
        <dbReference type="ChEBI" id="CHEBI:30013"/>
        <dbReference type="ChEBI" id="CHEBI:30616"/>
        <dbReference type="ChEBI" id="CHEBI:61977"/>
        <dbReference type="ChEBI" id="CHEBI:456216"/>
        <dbReference type="EC" id="2.7.11.1"/>
    </reaction>
</comment>
<evidence type="ECO:0000256" key="9">
    <source>
        <dbReference type="ARBA" id="ARBA00047899"/>
    </source>
</evidence>
<keyword evidence="5" id="KW-0547">Nucleotide-binding</keyword>
<dbReference type="GO" id="GO:0035556">
    <property type="term" value="P:intracellular signal transduction"/>
    <property type="evidence" value="ECO:0007669"/>
    <property type="project" value="TreeGrafter"/>
</dbReference>
<evidence type="ECO:0000256" key="10">
    <source>
        <dbReference type="ARBA" id="ARBA00048679"/>
    </source>
</evidence>
<evidence type="ECO:0000256" key="1">
    <source>
        <dbReference type="ARBA" id="ARBA00012513"/>
    </source>
</evidence>
<evidence type="ECO:0000256" key="2">
    <source>
        <dbReference type="ARBA" id="ARBA00022148"/>
    </source>
</evidence>
<dbReference type="InterPro" id="IPR000719">
    <property type="entry name" value="Prot_kinase_dom"/>
</dbReference>